<evidence type="ECO:0000313" key="4">
    <source>
        <dbReference type="Proteomes" id="UP000176037"/>
    </source>
</evidence>
<dbReference type="GO" id="GO:0006417">
    <property type="term" value="P:regulation of translation"/>
    <property type="evidence" value="ECO:0007669"/>
    <property type="project" value="TreeGrafter"/>
</dbReference>
<keyword evidence="1" id="KW-1133">Transmembrane helix</keyword>
<dbReference type="PANTHER" id="PTHR37461">
    <property type="entry name" value="ANTI-SIGMA-K FACTOR RSKA"/>
    <property type="match status" value="1"/>
</dbReference>
<name>A0A1E8FDG3_9ALTE</name>
<dbReference type="GO" id="GO:0016989">
    <property type="term" value="F:sigma factor antagonist activity"/>
    <property type="evidence" value="ECO:0007669"/>
    <property type="project" value="TreeGrafter"/>
</dbReference>
<protein>
    <recommendedName>
        <fullName evidence="2">Anti-sigma K factor RskA C-terminal domain-containing protein</fullName>
    </recommendedName>
</protein>
<dbReference type="InterPro" id="IPR051474">
    <property type="entry name" value="Anti-sigma-K/W_factor"/>
</dbReference>
<dbReference type="Proteomes" id="UP000176037">
    <property type="component" value="Unassembled WGS sequence"/>
</dbReference>
<gene>
    <name evidence="3" type="ORF">BFC17_18790</name>
</gene>
<accession>A0A1E8FDG3</accession>
<feature type="domain" description="Anti-sigma K factor RskA C-terminal" evidence="2">
    <location>
        <begin position="105"/>
        <end position="224"/>
    </location>
</feature>
<evidence type="ECO:0000259" key="2">
    <source>
        <dbReference type="Pfam" id="PF10099"/>
    </source>
</evidence>
<keyword evidence="1" id="KW-0812">Transmembrane</keyword>
<sequence length="235" mass="25479">MNYKNETLRNALAAEYVLGTLRGGARRRYQKLMMESQLITETTWMWEQYLNGLGQQIPPIEPPPRVWQAIEKQLGLVKSDVSDNVTALPAPRERQPFIWQTIAGLATAAAIIIAVVLAPVAPPKTAPFTNIAVVADGEAKPLWLIEISSDTLQIKSTSNLTARTDKDFELWMVPANGEAPISLGLLPEGGQLTVSRPDWFKLATIAALAVSLEPNGGSPNGSPTEVLYIAPISAV</sequence>
<comment type="caution">
    <text evidence="3">The sequence shown here is derived from an EMBL/GenBank/DDBJ whole genome shotgun (WGS) entry which is preliminary data.</text>
</comment>
<evidence type="ECO:0000256" key="1">
    <source>
        <dbReference type="SAM" id="Phobius"/>
    </source>
</evidence>
<dbReference type="AlphaFoldDB" id="A0A1E8FDG3"/>
<dbReference type="GO" id="GO:0005886">
    <property type="term" value="C:plasma membrane"/>
    <property type="evidence" value="ECO:0007669"/>
    <property type="project" value="InterPro"/>
</dbReference>
<keyword evidence="1" id="KW-0472">Membrane</keyword>
<proteinExistence type="predicted"/>
<dbReference type="PANTHER" id="PTHR37461:SF1">
    <property type="entry name" value="ANTI-SIGMA-K FACTOR RSKA"/>
    <property type="match status" value="1"/>
</dbReference>
<keyword evidence="4" id="KW-1185">Reference proteome</keyword>
<dbReference type="RefSeq" id="WP_070176554.1">
    <property type="nucleotide sequence ID" value="NZ_BMJR01000003.1"/>
</dbReference>
<dbReference type="OrthoDB" id="5298046at2"/>
<dbReference type="EMBL" id="MJIC01000014">
    <property type="protein sequence ID" value="OFI33628.1"/>
    <property type="molecule type" value="Genomic_DNA"/>
</dbReference>
<organism evidence="3 4">
    <name type="scientific">Alteromonas lipolytica</name>
    <dbReference type="NCBI Taxonomy" id="1856405"/>
    <lineage>
        <taxon>Bacteria</taxon>
        <taxon>Pseudomonadati</taxon>
        <taxon>Pseudomonadota</taxon>
        <taxon>Gammaproteobacteria</taxon>
        <taxon>Alteromonadales</taxon>
        <taxon>Alteromonadaceae</taxon>
        <taxon>Alteromonas/Salinimonas group</taxon>
        <taxon>Alteromonas</taxon>
    </lineage>
</organism>
<evidence type="ECO:0000313" key="3">
    <source>
        <dbReference type="EMBL" id="OFI33628.1"/>
    </source>
</evidence>
<dbReference type="Pfam" id="PF10099">
    <property type="entry name" value="RskA_C"/>
    <property type="match status" value="1"/>
</dbReference>
<reference evidence="3 4" key="1">
    <citation type="submission" date="2016-09" db="EMBL/GenBank/DDBJ databases">
        <title>Alteromonas lipolytica, a new species isolated from sea water.</title>
        <authorList>
            <person name="Wu Y.-H."/>
            <person name="Cheng H."/>
            <person name="Xu X.-W."/>
        </authorList>
    </citation>
    <scope>NUCLEOTIDE SEQUENCE [LARGE SCALE GENOMIC DNA]</scope>
    <source>
        <strain evidence="3 4">JW12</strain>
    </source>
</reference>
<dbReference type="STRING" id="1856405.BFC17_18790"/>
<feature type="transmembrane region" description="Helical" evidence="1">
    <location>
        <begin position="97"/>
        <end position="121"/>
    </location>
</feature>
<dbReference type="InterPro" id="IPR018764">
    <property type="entry name" value="RskA_C"/>
</dbReference>